<feature type="transmembrane region" description="Helical" evidence="3">
    <location>
        <begin position="73"/>
        <end position="89"/>
    </location>
</feature>
<feature type="domain" description="SH3" evidence="4">
    <location>
        <begin position="212"/>
        <end position="269"/>
    </location>
</feature>
<gene>
    <name evidence="5" type="ORF">BDK51DRAFT_50464</name>
</gene>
<dbReference type="AlphaFoldDB" id="A0A4P9W7Q0"/>
<feature type="transmembrane region" description="Helical" evidence="3">
    <location>
        <begin position="7"/>
        <end position="28"/>
    </location>
</feature>
<dbReference type="Gene3D" id="2.30.30.40">
    <property type="entry name" value="SH3 Domains"/>
    <property type="match status" value="1"/>
</dbReference>
<protein>
    <recommendedName>
        <fullName evidence="4">SH3 domain-containing protein</fullName>
    </recommendedName>
</protein>
<keyword evidence="6" id="KW-1185">Reference proteome</keyword>
<proteinExistence type="predicted"/>
<dbReference type="InterPro" id="IPR001452">
    <property type="entry name" value="SH3_domain"/>
</dbReference>
<accession>A0A4P9W7Q0</accession>
<evidence type="ECO:0000313" key="5">
    <source>
        <dbReference type="EMBL" id="RKO87423.1"/>
    </source>
</evidence>
<name>A0A4P9W7Q0_9FUNG</name>
<evidence type="ECO:0000259" key="4">
    <source>
        <dbReference type="PROSITE" id="PS50002"/>
    </source>
</evidence>
<dbReference type="OrthoDB" id="5983572at2759"/>
<sequence>MDKPGMLITVFASLGWLFFFIGLCILQSDRNSNNASGRNRFSLQWFHLLYYLATIVGIVGASITRTTESYRQLILASIAVAFVFAQSDLDGAIDLSGGDAGSTFKAGGGLAATGLFFMIFAMIPWAFIFGSSPDSFFNRISVSVNFVPQPKESSSSPTMAGGAGGNSESVYGLPNDISLNSSTPPVVLPMDSMQATSTFRASMDSPSISGQGYICRAKAIYSYVANPADPMELSFEVGEILEISDNQGKWWKARKMNADGTVSTGIAPR</sequence>
<reference evidence="6" key="1">
    <citation type="journal article" date="2018" name="Nat. Microbiol.">
        <title>Leveraging single-cell genomics to expand the fungal tree of life.</title>
        <authorList>
            <person name="Ahrendt S.R."/>
            <person name="Quandt C.A."/>
            <person name="Ciobanu D."/>
            <person name="Clum A."/>
            <person name="Salamov A."/>
            <person name="Andreopoulos B."/>
            <person name="Cheng J.F."/>
            <person name="Woyke T."/>
            <person name="Pelin A."/>
            <person name="Henrissat B."/>
            <person name="Reynolds N.K."/>
            <person name="Benny G.L."/>
            <person name="Smith M.E."/>
            <person name="James T.Y."/>
            <person name="Grigoriev I.V."/>
        </authorList>
    </citation>
    <scope>NUCLEOTIDE SEQUENCE [LARGE SCALE GENOMIC DNA]</scope>
</reference>
<evidence type="ECO:0000313" key="6">
    <source>
        <dbReference type="Proteomes" id="UP000269721"/>
    </source>
</evidence>
<dbReference type="SUPFAM" id="SSF50044">
    <property type="entry name" value="SH3-domain"/>
    <property type="match status" value="1"/>
</dbReference>
<evidence type="ECO:0000256" key="3">
    <source>
        <dbReference type="SAM" id="Phobius"/>
    </source>
</evidence>
<keyword evidence="3" id="KW-0472">Membrane</keyword>
<dbReference type="EMBL" id="KZ997432">
    <property type="protein sequence ID" value="RKO87423.1"/>
    <property type="molecule type" value="Genomic_DNA"/>
</dbReference>
<evidence type="ECO:0000256" key="2">
    <source>
        <dbReference type="PROSITE-ProRule" id="PRU00192"/>
    </source>
</evidence>
<dbReference type="PROSITE" id="PS50002">
    <property type="entry name" value="SH3"/>
    <property type="match status" value="1"/>
</dbReference>
<keyword evidence="3" id="KW-1133">Transmembrane helix</keyword>
<keyword evidence="1 2" id="KW-0728">SH3 domain</keyword>
<keyword evidence="3" id="KW-0812">Transmembrane</keyword>
<dbReference type="Proteomes" id="UP000269721">
    <property type="component" value="Unassembled WGS sequence"/>
</dbReference>
<dbReference type="Pfam" id="PF00018">
    <property type="entry name" value="SH3_1"/>
    <property type="match status" value="1"/>
</dbReference>
<feature type="transmembrane region" description="Helical" evidence="3">
    <location>
        <begin position="48"/>
        <end position="66"/>
    </location>
</feature>
<feature type="transmembrane region" description="Helical" evidence="3">
    <location>
        <begin position="109"/>
        <end position="129"/>
    </location>
</feature>
<dbReference type="SMART" id="SM00326">
    <property type="entry name" value="SH3"/>
    <property type="match status" value="1"/>
</dbReference>
<evidence type="ECO:0000256" key="1">
    <source>
        <dbReference type="ARBA" id="ARBA00022443"/>
    </source>
</evidence>
<dbReference type="InterPro" id="IPR036028">
    <property type="entry name" value="SH3-like_dom_sf"/>
</dbReference>
<organism evidence="5 6">
    <name type="scientific">Blyttiomyces helicus</name>
    <dbReference type="NCBI Taxonomy" id="388810"/>
    <lineage>
        <taxon>Eukaryota</taxon>
        <taxon>Fungi</taxon>
        <taxon>Fungi incertae sedis</taxon>
        <taxon>Chytridiomycota</taxon>
        <taxon>Chytridiomycota incertae sedis</taxon>
        <taxon>Chytridiomycetes</taxon>
        <taxon>Chytridiomycetes incertae sedis</taxon>
        <taxon>Blyttiomyces</taxon>
    </lineage>
</organism>